<sequence>MLGGPRVAAKVGRGALPSSSNALLRIRGAYLETLLPTFLCPAIESASSTNGAQSIAGPSSSSSSHALVRKSHLHTAPTKARPTTTHSVTLTAASQQSYSSQAASAAVSESANVYATSSGGQSQIYHRNQHAAHQTGNSHLDQHERSVKSSAASSDWRRKFPITRWRRDIDFNRYSEPLKRRLLPEDAPALYEDEIKASAAWLPESQWTLAVAEDYPLRHELFLILDSLDDIVQSASDPECAEMLAETLRQARDLIWFNPNHPIQGDQDRDVALYLAGKVADTYVKLDAEDSMDRLMTFLDYVRSQLGVLPLPCFHTLAAKLGITRRYDAVLELCQVAQADHGGKADAELLHLRLRALIAQTKSIDLTRYWDLYADAGVSVPRKTFDLLLRTHVRRRDVEQVNQVLETMPQHGYEVDARVWLTILRGFQSFRPTLAAMLRRDAKIVQSPTLNVVNRMLVMLSNELDVDGALMVLRIFNIPSISKFEDVGPASQESGGPWVINGPSPQPTAQTYAILTNMVGRLGRYNEALSFFRLAISAPDTADGSTREALQQASSSVMEAFLNAGHPVLAMSFAAEVLGLPFFGVRDGKTAPTKDFKISASPQVRIPATTVHYRILLECASAMRSADSTRRILVHLLAQGHQIDDKVLKGLARLIFSTIDKDALESIRVIRRLIPLRATGPHDEREQRLDTLSDLLQRLGTAERIMIASQHSTDLYRETDAVGSNSKSATSAQDTIKLRSKEHASKDELRDWLIKDSSALFRSAALSQHANANADVDGPALAKELSRPLSPEAYALRIRVYAVVRRDYESAQKVYHAMLAHRVKPTMMHIAPLIEGLTAVGKLKEAQLLKRNAKQVTGFQPTLRIHTALIRAYVRSGDSAAARAEIQELTQNGYEIDDTIANIIEAAQSGRRNFALVERPINEKDSHSVATRFHTLMRMRRYLAAQELLQTALDSGMRLDKVLHDLARRSLSYVQKEYAKASSSSSAKKLPQSGVSSTSSRNVNLKLPSNAKQIQGEEMKSSSHVFELAQAVRLARINRERIASSTHKQLVWRKQMKEHRKKVVSLILDFADGKLHQQAAASGDQ</sequence>
<feature type="compositionally biased region" description="Polar residues" evidence="2">
    <location>
        <begin position="722"/>
        <end position="734"/>
    </location>
</feature>
<feature type="region of interest" description="Disordered" evidence="2">
    <location>
        <begin position="982"/>
        <end position="1004"/>
    </location>
</feature>
<evidence type="ECO:0000313" key="4">
    <source>
        <dbReference type="Proteomes" id="UP000324022"/>
    </source>
</evidence>
<dbReference type="PANTHER" id="PTHR47942:SF63">
    <property type="entry name" value="PENTATRICOPEPTIDE REPEAT-CONTAINING PROTEIN"/>
    <property type="match status" value="1"/>
</dbReference>
<evidence type="ECO:0000256" key="2">
    <source>
        <dbReference type="SAM" id="MobiDB-lite"/>
    </source>
</evidence>
<feature type="compositionally biased region" description="Polar residues" evidence="2">
    <location>
        <begin position="129"/>
        <end position="139"/>
    </location>
</feature>
<proteinExistence type="predicted"/>
<keyword evidence="4" id="KW-1185">Reference proteome</keyword>
<dbReference type="InterPro" id="IPR011990">
    <property type="entry name" value="TPR-like_helical_dom_sf"/>
</dbReference>
<evidence type="ECO:0000256" key="1">
    <source>
        <dbReference type="ARBA" id="ARBA00022737"/>
    </source>
</evidence>
<keyword evidence="1" id="KW-0677">Repeat</keyword>
<feature type="region of interest" description="Disordered" evidence="2">
    <location>
        <begin position="718"/>
        <end position="739"/>
    </location>
</feature>
<dbReference type="Proteomes" id="UP000324022">
    <property type="component" value="Unassembled WGS sequence"/>
</dbReference>
<feature type="compositionally biased region" description="Polar residues" evidence="2">
    <location>
        <begin position="993"/>
        <end position="1003"/>
    </location>
</feature>
<feature type="region of interest" description="Disordered" evidence="2">
    <location>
        <begin position="49"/>
        <end position="87"/>
    </location>
</feature>
<evidence type="ECO:0000313" key="3">
    <source>
        <dbReference type="EMBL" id="SPO21399.1"/>
    </source>
</evidence>
<dbReference type="OrthoDB" id="185373at2759"/>
<dbReference type="EMBL" id="OOIN01000002">
    <property type="protein sequence ID" value="SPO21399.1"/>
    <property type="molecule type" value="Genomic_DNA"/>
</dbReference>
<dbReference type="AlphaFoldDB" id="A0A5C3DWF7"/>
<dbReference type="Gene3D" id="1.25.40.10">
    <property type="entry name" value="Tetratricopeptide repeat domain"/>
    <property type="match status" value="2"/>
</dbReference>
<dbReference type="InterPro" id="IPR051222">
    <property type="entry name" value="PPR/CCM1_RNA-binding"/>
</dbReference>
<dbReference type="PANTHER" id="PTHR47942">
    <property type="entry name" value="TETRATRICOPEPTIDE REPEAT (TPR)-LIKE SUPERFAMILY PROTEIN-RELATED"/>
    <property type="match status" value="1"/>
</dbReference>
<feature type="compositionally biased region" description="Polar residues" evidence="2">
    <location>
        <begin position="49"/>
        <end position="58"/>
    </location>
</feature>
<organism evidence="3 4">
    <name type="scientific">Ustilago trichophora</name>
    <dbReference type="NCBI Taxonomy" id="86804"/>
    <lineage>
        <taxon>Eukaryota</taxon>
        <taxon>Fungi</taxon>
        <taxon>Dikarya</taxon>
        <taxon>Basidiomycota</taxon>
        <taxon>Ustilaginomycotina</taxon>
        <taxon>Ustilaginomycetes</taxon>
        <taxon>Ustilaginales</taxon>
        <taxon>Ustilaginaceae</taxon>
        <taxon>Ustilago</taxon>
    </lineage>
</organism>
<gene>
    <name evidence="3" type="ORF">UTRI_00876</name>
</gene>
<reference evidence="3 4" key="1">
    <citation type="submission" date="2018-03" db="EMBL/GenBank/DDBJ databases">
        <authorList>
            <person name="Guldener U."/>
        </authorList>
    </citation>
    <scope>NUCLEOTIDE SEQUENCE [LARGE SCALE GENOMIC DNA]</scope>
    <source>
        <strain evidence="3 4">NBRC100155</strain>
    </source>
</reference>
<protein>
    <submittedName>
        <fullName evidence="3">Uncharacterized protein</fullName>
    </submittedName>
</protein>
<accession>A0A5C3DWF7</accession>
<feature type="region of interest" description="Disordered" evidence="2">
    <location>
        <begin position="129"/>
        <end position="152"/>
    </location>
</feature>
<name>A0A5C3DWF7_9BASI</name>